<proteinExistence type="predicted"/>
<protein>
    <submittedName>
        <fullName evidence="1">GLPGLI family protein</fullName>
    </submittedName>
</protein>
<reference evidence="1 2" key="1">
    <citation type="journal article" date="2014" name="Int. J. Syst. Evol. Microbiol.">
        <title>Complete genome sequence of Corynebacterium casei LMG S-19264T (=DSM 44701T), isolated from a smear-ripened cheese.</title>
        <authorList>
            <consortium name="US DOE Joint Genome Institute (JGI-PGF)"/>
            <person name="Walter F."/>
            <person name="Albersmeier A."/>
            <person name="Kalinowski J."/>
            <person name="Ruckert C."/>
        </authorList>
    </citation>
    <scope>NUCLEOTIDE SEQUENCE [LARGE SCALE GENOMIC DNA]</scope>
    <source>
        <strain evidence="1 2">CGMCC 1.12925</strain>
    </source>
</reference>
<sequence length="237" mass="27892">MIKIKFISAIFFVTSIIFSQPNSGEITYGQNVIKMVIDTTSINDSYVKKILVEQYYEKQKALKADDPYYSLQFNGEKYVFKRLNFMDNDAYGKITNQLAKGTYFINTQKNSIYHKGNFMGEDLIIYYNKQPYKWEIKNEHKIIRGYNCIKAETIKRNEKGVETKVTAWFTTEINLNFGPKNYFGLPGLIIELYELDSVYYLKDIKFKSIKLNEINSKDKKIITYDKYISKVNGNIRF</sequence>
<dbReference type="RefSeq" id="WP_188459565.1">
    <property type="nucleotide sequence ID" value="NZ_BMGL01000008.1"/>
</dbReference>
<comment type="caution">
    <text evidence="1">The sequence shown here is derived from an EMBL/GenBank/DDBJ whole genome shotgun (WGS) entry which is preliminary data.</text>
</comment>
<dbReference type="EMBL" id="BMGL01000008">
    <property type="protein sequence ID" value="GGE14564.1"/>
    <property type="molecule type" value="Genomic_DNA"/>
</dbReference>
<keyword evidence="2" id="KW-1185">Reference proteome</keyword>
<name>A0A916ZUB9_9FLAO</name>
<evidence type="ECO:0000313" key="2">
    <source>
        <dbReference type="Proteomes" id="UP000599688"/>
    </source>
</evidence>
<dbReference type="Pfam" id="PF09697">
    <property type="entry name" value="Porph_ging"/>
    <property type="match status" value="1"/>
</dbReference>
<dbReference type="AlphaFoldDB" id="A0A916ZUB9"/>
<dbReference type="InterPro" id="IPR005901">
    <property type="entry name" value="GLPGLI"/>
</dbReference>
<gene>
    <name evidence="1" type="ORF">GCM10010831_14910</name>
</gene>
<dbReference type="Proteomes" id="UP000599688">
    <property type="component" value="Unassembled WGS sequence"/>
</dbReference>
<dbReference type="NCBIfam" id="TIGR01200">
    <property type="entry name" value="GLPGLI"/>
    <property type="match status" value="1"/>
</dbReference>
<organism evidence="1 2">
    <name type="scientific">Psychroflexus salis</name>
    <dbReference type="NCBI Taxonomy" id="1526574"/>
    <lineage>
        <taxon>Bacteria</taxon>
        <taxon>Pseudomonadati</taxon>
        <taxon>Bacteroidota</taxon>
        <taxon>Flavobacteriia</taxon>
        <taxon>Flavobacteriales</taxon>
        <taxon>Flavobacteriaceae</taxon>
        <taxon>Psychroflexus</taxon>
    </lineage>
</organism>
<accession>A0A916ZUB9</accession>
<evidence type="ECO:0000313" key="1">
    <source>
        <dbReference type="EMBL" id="GGE14564.1"/>
    </source>
</evidence>